<evidence type="ECO:0000256" key="2">
    <source>
        <dbReference type="ARBA" id="ARBA00004308"/>
    </source>
</evidence>
<feature type="compositionally biased region" description="Acidic residues" evidence="7">
    <location>
        <begin position="254"/>
        <end position="265"/>
    </location>
</feature>
<gene>
    <name evidence="9" type="ORF">Esi_0149_0002</name>
</gene>
<sequence>MGKDSPTPGVLLRIDHTKSKVYNALRRLEWQTNREVDKAVNNLMASSNKGGVDSTQFKAKKTVFRESQKLDGGQQVQAVMAGWKCSTYQYLGSMQMKGVGSSMFQKPFWKNNPDLNEDKVHRQINKQVKATVWMAHDYPLKLKHIMPALEILSVRDDMAARLRSVLSLAGIPQEGFPVKVSVPLMMTVKAVVTFENFRSDGIDASNFVIPSDYHRSRRMSKEKYIAGVGTGGEGGGGGGGGRQNMDRGASGNFESDDEEEEEEEGVFVTEAGVSERELLRRRAASRNAFDDDEEDDSDFDEDDMSDEGTTPASSPRRRKSLTNGNGSGTNGEMSDPQSPLARGQPTSQAQALVSGRTAPASGGGLQGYQPAAPSSDGRGREDPSQRSQQRQQAHAQPRGRSMSSDSPERRGGPASGTAGGGAAERHVGGGGEAPAHKRQRSKSRSGRLVSQLRGIVGAGKGKSARRGGGSGALVMNGRGGHSLSDDDEEDSFEDEEWDVREQQHTAGNGNAHGNGGGGSGSGGVVTAASRAAQLVEAREASRGHRRVSSATATMGVPIGNNTNLENRRSPPGSMSNLRAAAEQQQQQQQATGSRLPRVPPAMPLSGSRGAGVGRGASGRGSALKPPAPRNSE</sequence>
<evidence type="ECO:0000313" key="9">
    <source>
        <dbReference type="EMBL" id="CBJ29477.1"/>
    </source>
</evidence>
<dbReference type="Proteomes" id="UP000002630">
    <property type="component" value="Linkage Group LG12"/>
</dbReference>
<feature type="region of interest" description="Disordered" evidence="7">
    <location>
        <begin position="536"/>
        <end position="632"/>
    </location>
</feature>
<evidence type="ECO:0000256" key="3">
    <source>
        <dbReference type="ARBA" id="ARBA00022737"/>
    </source>
</evidence>
<evidence type="ECO:0000256" key="5">
    <source>
        <dbReference type="ARBA" id="ARBA00023043"/>
    </source>
</evidence>
<dbReference type="PANTHER" id="PTHR12447">
    <property type="entry name" value="ANKYRIN REPEAT DOMAIN-CONTAINING PROTEIN 13"/>
    <property type="match status" value="1"/>
</dbReference>
<evidence type="ECO:0000256" key="7">
    <source>
        <dbReference type="SAM" id="MobiDB-lite"/>
    </source>
</evidence>
<evidence type="ECO:0000256" key="6">
    <source>
        <dbReference type="ARBA" id="ARBA00023136"/>
    </source>
</evidence>
<dbReference type="PANTHER" id="PTHR12447:SF25">
    <property type="entry name" value="ANKYRIN REPEAT DOMAIN-CONTAINING PROTEIN 13C"/>
    <property type="match status" value="1"/>
</dbReference>
<keyword evidence="10" id="KW-1185">Reference proteome</keyword>
<dbReference type="Pfam" id="PF11904">
    <property type="entry name" value="ANKRD13_C"/>
    <property type="match status" value="1"/>
</dbReference>
<keyword evidence="3" id="KW-0677">Repeat</keyword>
<feature type="compositionally biased region" description="Gly residues" evidence="7">
    <location>
        <begin position="608"/>
        <end position="618"/>
    </location>
</feature>
<dbReference type="EMBL" id="FN648060">
    <property type="protein sequence ID" value="CBJ29477.1"/>
    <property type="molecule type" value="Genomic_DNA"/>
</dbReference>
<dbReference type="AlphaFoldDB" id="D7FKT2"/>
<feature type="compositionally biased region" description="Gly residues" evidence="7">
    <location>
        <begin position="510"/>
        <end position="523"/>
    </location>
</feature>
<proteinExistence type="predicted"/>
<keyword evidence="5" id="KW-0040">ANK repeat</keyword>
<evidence type="ECO:0000313" key="10">
    <source>
        <dbReference type="Proteomes" id="UP000002630"/>
    </source>
</evidence>
<feature type="domain" description="Ankyrin repeat" evidence="8">
    <location>
        <begin position="113"/>
        <end position="211"/>
    </location>
</feature>
<feature type="compositionally biased region" description="Acidic residues" evidence="7">
    <location>
        <begin position="485"/>
        <end position="498"/>
    </location>
</feature>
<evidence type="ECO:0000256" key="4">
    <source>
        <dbReference type="ARBA" id="ARBA00022824"/>
    </source>
</evidence>
<feature type="compositionally biased region" description="Low complexity" evidence="7">
    <location>
        <begin position="579"/>
        <end position="590"/>
    </location>
</feature>
<dbReference type="EMBL" id="FN649737">
    <property type="protein sequence ID" value="CBJ29477.1"/>
    <property type="molecule type" value="Genomic_DNA"/>
</dbReference>
<feature type="compositionally biased region" description="Low complexity" evidence="7">
    <location>
        <begin position="385"/>
        <end position="396"/>
    </location>
</feature>
<dbReference type="InterPro" id="IPR055285">
    <property type="entry name" value="ANKRD13_C"/>
</dbReference>
<keyword evidence="4" id="KW-0256">Endoplasmic reticulum</keyword>
<feature type="compositionally biased region" description="Gly residues" evidence="7">
    <location>
        <begin position="456"/>
        <end position="471"/>
    </location>
</feature>
<reference evidence="9 10" key="1">
    <citation type="journal article" date="2010" name="Nature">
        <title>The Ectocarpus genome and the independent evolution of multicellularity in brown algae.</title>
        <authorList>
            <person name="Cock J.M."/>
            <person name="Sterck L."/>
            <person name="Rouze P."/>
            <person name="Scornet D."/>
            <person name="Allen A.E."/>
            <person name="Amoutzias G."/>
            <person name="Anthouard V."/>
            <person name="Artiguenave F."/>
            <person name="Aury J.M."/>
            <person name="Badger J.H."/>
            <person name="Beszteri B."/>
            <person name="Billiau K."/>
            <person name="Bonnet E."/>
            <person name="Bothwell J.H."/>
            <person name="Bowler C."/>
            <person name="Boyen C."/>
            <person name="Brownlee C."/>
            <person name="Carrano C.J."/>
            <person name="Charrier B."/>
            <person name="Cho G.Y."/>
            <person name="Coelho S.M."/>
            <person name="Collen J."/>
            <person name="Corre E."/>
            <person name="Da Silva C."/>
            <person name="Delage L."/>
            <person name="Delaroque N."/>
            <person name="Dittami S.M."/>
            <person name="Doulbeau S."/>
            <person name="Elias M."/>
            <person name="Farnham G."/>
            <person name="Gachon C.M."/>
            <person name="Gschloessl B."/>
            <person name="Heesch S."/>
            <person name="Jabbari K."/>
            <person name="Jubin C."/>
            <person name="Kawai H."/>
            <person name="Kimura K."/>
            <person name="Kloareg B."/>
            <person name="Kupper F.C."/>
            <person name="Lang D."/>
            <person name="Le Bail A."/>
            <person name="Leblanc C."/>
            <person name="Lerouge P."/>
            <person name="Lohr M."/>
            <person name="Lopez P.J."/>
            <person name="Martens C."/>
            <person name="Maumus F."/>
            <person name="Michel G."/>
            <person name="Miranda-Saavedra D."/>
            <person name="Morales J."/>
            <person name="Moreau H."/>
            <person name="Motomura T."/>
            <person name="Nagasato C."/>
            <person name="Napoli C.A."/>
            <person name="Nelson D.R."/>
            <person name="Nyvall-Collen P."/>
            <person name="Peters A.F."/>
            <person name="Pommier C."/>
            <person name="Potin P."/>
            <person name="Poulain J."/>
            <person name="Quesneville H."/>
            <person name="Read B."/>
            <person name="Rensing S.A."/>
            <person name="Ritter A."/>
            <person name="Rousvoal S."/>
            <person name="Samanta M."/>
            <person name="Samson G."/>
            <person name="Schroeder D.C."/>
            <person name="Segurens B."/>
            <person name="Strittmatter M."/>
            <person name="Tonon T."/>
            <person name="Tregear J.W."/>
            <person name="Valentin K."/>
            <person name="von Dassow P."/>
            <person name="Yamagishi T."/>
            <person name="Van de Peer Y."/>
            <person name="Wincker P."/>
        </authorList>
    </citation>
    <scope>NUCLEOTIDE SEQUENCE [LARGE SCALE GENOMIC DNA]</scope>
    <source>
        <strain evidence="10">Ec32 / CCAP1310/4</strain>
    </source>
</reference>
<accession>D7FKT2</accession>
<protein>
    <recommendedName>
        <fullName evidence="8">Ankyrin repeat domain-containing protein</fullName>
    </recommendedName>
</protein>
<comment type="subcellular location">
    <subcellularLocation>
        <location evidence="2">Endomembrane system</location>
    </subcellularLocation>
    <subcellularLocation>
        <location evidence="1">Endoplasmic reticulum</location>
    </subcellularLocation>
</comment>
<dbReference type="InParanoid" id="D7FKT2"/>
<name>D7FKT2_ECTSI</name>
<organism evidence="9 10">
    <name type="scientific">Ectocarpus siliculosus</name>
    <name type="common">Brown alga</name>
    <name type="synonym">Conferva siliculosa</name>
    <dbReference type="NCBI Taxonomy" id="2880"/>
    <lineage>
        <taxon>Eukaryota</taxon>
        <taxon>Sar</taxon>
        <taxon>Stramenopiles</taxon>
        <taxon>Ochrophyta</taxon>
        <taxon>PX clade</taxon>
        <taxon>Phaeophyceae</taxon>
        <taxon>Ectocarpales</taxon>
        <taxon>Ectocarpaceae</taxon>
        <taxon>Ectocarpus</taxon>
    </lineage>
</organism>
<dbReference type="GO" id="GO:0005783">
    <property type="term" value="C:endoplasmic reticulum"/>
    <property type="evidence" value="ECO:0007669"/>
    <property type="project" value="UniProtKB-SubCell"/>
</dbReference>
<feature type="compositionally biased region" description="Gly residues" evidence="7">
    <location>
        <begin position="228"/>
        <end position="242"/>
    </location>
</feature>
<keyword evidence="6" id="KW-0472">Membrane</keyword>
<dbReference type="InterPro" id="IPR021832">
    <property type="entry name" value="ANKRD13"/>
</dbReference>
<feature type="compositionally biased region" description="Basic residues" evidence="7">
    <location>
        <begin position="436"/>
        <end position="445"/>
    </location>
</feature>
<feature type="region of interest" description="Disordered" evidence="7">
    <location>
        <begin position="227"/>
        <end position="271"/>
    </location>
</feature>
<dbReference type="OrthoDB" id="1585644at2759"/>
<feature type="compositionally biased region" description="Acidic residues" evidence="7">
    <location>
        <begin position="290"/>
        <end position="306"/>
    </location>
</feature>
<evidence type="ECO:0000256" key="1">
    <source>
        <dbReference type="ARBA" id="ARBA00004240"/>
    </source>
</evidence>
<feature type="region of interest" description="Disordered" evidence="7">
    <location>
        <begin position="287"/>
        <end position="524"/>
    </location>
</feature>
<feature type="compositionally biased region" description="Gly residues" evidence="7">
    <location>
        <begin position="413"/>
        <end position="432"/>
    </location>
</feature>
<evidence type="ECO:0000259" key="8">
    <source>
        <dbReference type="Pfam" id="PF11904"/>
    </source>
</evidence>
<dbReference type="STRING" id="2880.D7FKT2"/>
<dbReference type="eggNOG" id="KOG0522">
    <property type="taxonomic scope" value="Eukaryota"/>
</dbReference>